<name>A0A5B8S5N6_9SPHN</name>
<dbReference type="InterPro" id="IPR022742">
    <property type="entry name" value="Hydrolase_4"/>
</dbReference>
<comment type="catalytic activity">
    <reaction evidence="1">
        <text>Hydrolyzes glycerol monoesters of long-chain fatty acids.</text>
        <dbReference type="EC" id="3.1.1.23"/>
    </reaction>
</comment>
<dbReference type="InterPro" id="IPR000073">
    <property type="entry name" value="AB_hydrolase_1"/>
</dbReference>
<dbReference type="Pfam" id="PF12146">
    <property type="entry name" value="Hydrolase_4"/>
    <property type="match status" value="1"/>
</dbReference>
<evidence type="ECO:0000256" key="4">
    <source>
        <dbReference type="ARBA" id="ARBA00071261"/>
    </source>
</evidence>
<feature type="domain" description="Serine aminopeptidase S33" evidence="5">
    <location>
        <begin position="26"/>
        <end position="259"/>
    </location>
</feature>
<organism evidence="6 7">
    <name type="scientific">Novosphingobium ginsenosidimutans</name>
    <dbReference type="NCBI Taxonomy" id="1176536"/>
    <lineage>
        <taxon>Bacteria</taxon>
        <taxon>Pseudomonadati</taxon>
        <taxon>Pseudomonadota</taxon>
        <taxon>Alphaproteobacteria</taxon>
        <taxon>Sphingomonadales</taxon>
        <taxon>Sphingomonadaceae</taxon>
        <taxon>Novosphingobium</taxon>
    </lineage>
</organism>
<evidence type="ECO:0000313" key="7">
    <source>
        <dbReference type="Proteomes" id="UP000321172"/>
    </source>
</evidence>
<dbReference type="AlphaFoldDB" id="A0A5B8S5N6"/>
<gene>
    <name evidence="6" type="ORF">FRF71_12585</name>
</gene>
<reference evidence="6 7" key="1">
    <citation type="journal article" date="2013" name="J. Microbiol. Biotechnol.">
        <title>Novosphingobium ginsenosidimutans sp. nov., with the ability to convert ginsenoside.</title>
        <authorList>
            <person name="Kim J.K."/>
            <person name="He D."/>
            <person name="Liu Q.M."/>
            <person name="Park H.Y."/>
            <person name="Jung M.S."/>
            <person name="Yoon M.H."/>
            <person name="Kim S.C."/>
            <person name="Im W.T."/>
        </authorList>
    </citation>
    <scope>NUCLEOTIDE SEQUENCE [LARGE SCALE GENOMIC DNA]</scope>
    <source>
        <strain evidence="6 7">FW-6</strain>
    </source>
</reference>
<sequence>MQTTEFTFVGAGGVQIFATSWLPGGAPRDQLVLAHGYAEHLGRYRAVAEFFTAAGYAVHALDHRGHGKSGGTRAVIDSFANADADIDQLVDKVRADSGLQRIKLVGHSMGGSLALNYALNHPEKLSGLVLSGPAIGGGLPKIQNLLLALISRIAPALGMIQLDADAVSRDPQVVAAYKADPLVFHGKVPARTAREMMHAVTTYPPRVGVMQLPCLLMHGSADTLVRAEDAQPVFDAIASPDKTVRIFDGLYHEIFNEPERLEVLGIVKDWLGARAPV</sequence>
<dbReference type="SUPFAM" id="SSF53474">
    <property type="entry name" value="alpha/beta-Hydrolases"/>
    <property type="match status" value="1"/>
</dbReference>
<evidence type="ECO:0000256" key="2">
    <source>
        <dbReference type="ARBA" id="ARBA00008645"/>
    </source>
</evidence>
<dbReference type="EC" id="3.1.1.23" evidence="3"/>
<evidence type="ECO:0000259" key="5">
    <source>
        <dbReference type="Pfam" id="PF12146"/>
    </source>
</evidence>
<dbReference type="Gene3D" id="3.40.50.1820">
    <property type="entry name" value="alpha/beta hydrolase"/>
    <property type="match status" value="1"/>
</dbReference>
<accession>A0A5B8S5N6</accession>
<evidence type="ECO:0000313" key="6">
    <source>
        <dbReference type="EMBL" id="QEA16896.1"/>
    </source>
</evidence>
<dbReference type="PRINTS" id="PR00111">
    <property type="entry name" value="ABHYDROLASE"/>
</dbReference>
<protein>
    <recommendedName>
        <fullName evidence="4">Monoacylglycerol lipase</fullName>
        <ecNumber evidence="3">3.1.1.23</ecNumber>
    </recommendedName>
</protein>
<dbReference type="EMBL" id="CP042345">
    <property type="protein sequence ID" value="QEA16896.1"/>
    <property type="molecule type" value="Genomic_DNA"/>
</dbReference>
<proteinExistence type="inferred from homology"/>
<dbReference type="OrthoDB" id="9799612at2"/>
<evidence type="ECO:0000256" key="1">
    <source>
        <dbReference type="ARBA" id="ARBA00001613"/>
    </source>
</evidence>
<dbReference type="GO" id="GO:0047372">
    <property type="term" value="F:monoacylglycerol lipase activity"/>
    <property type="evidence" value="ECO:0007669"/>
    <property type="project" value="UniProtKB-EC"/>
</dbReference>
<dbReference type="PANTHER" id="PTHR11614">
    <property type="entry name" value="PHOSPHOLIPASE-RELATED"/>
    <property type="match status" value="1"/>
</dbReference>
<dbReference type="KEGG" id="ngf:FRF71_12585"/>
<dbReference type="InterPro" id="IPR029058">
    <property type="entry name" value="AB_hydrolase_fold"/>
</dbReference>
<evidence type="ECO:0000256" key="3">
    <source>
        <dbReference type="ARBA" id="ARBA00013254"/>
    </source>
</evidence>
<comment type="similarity">
    <text evidence="2">Belongs to the AB hydrolase superfamily.</text>
</comment>
<dbReference type="RefSeq" id="WP_147090975.1">
    <property type="nucleotide sequence ID" value="NZ_BAABJD010000002.1"/>
</dbReference>
<dbReference type="Proteomes" id="UP000321172">
    <property type="component" value="Chromosome"/>
</dbReference>
<keyword evidence="7" id="KW-1185">Reference proteome</keyword>
<dbReference type="FunFam" id="3.40.50.1820:FF:000117">
    <property type="entry name" value="Monoglyceride lipase, putative"/>
    <property type="match status" value="1"/>
</dbReference>
<dbReference type="InterPro" id="IPR051044">
    <property type="entry name" value="MAG_DAG_Lipase"/>
</dbReference>